<reference evidence="1 2" key="1">
    <citation type="submission" date="2020-10" db="EMBL/GenBank/DDBJ databases">
        <title>Connecting structure to function with the recovery of over 1000 high-quality activated sludge metagenome-assembled genomes encoding full-length rRNA genes using long-read sequencing.</title>
        <authorList>
            <person name="Singleton C.M."/>
            <person name="Petriglieri F."/>
            <person name="Kristensen J.M."/>
            <person name="Kirkegaard R.H."/>
            <person name="Michaelsen T.Y."/>
            <person name="Andersen M.H."/>
            <person name="Karst S.M."/>
            <person name="Dueholm M.S."/>
            <person name="Nielsen P.H."/>
            <person name="Albertsen M."/>
        </authorList>
    </citation>
    <scope>NUCLEOTIDE SEQUENCE [LARGE SCALE GENOMIC DNA]</scope>
    <source>
        <strain evidence="1">Ribe_18-Q3-R11-54_BAT3C.373</strain>
    </source>
</reference>
<name>A0A9D7S516_9BACT</name>
<dbReference type="Proteomes" id="UP000808349">
    <property type="component" value="Unassembled WGS sequence"/>
</dbReference>
<evidence type="ECO:0000313" key="2">
    <source>
        <dbReference type="Proteomes" id="UP000808349"/>
    </source>
</evidence>
<dbReference type="InterPro" id="IPR025667">
    <property type="entry name" value="SprB_repeat"/>
</dbReference>
<organism evidence="1 2">
    <name type="scientific">Candidatus Defluviibacterium haderslevense</name>
    <dbReference type="NCBI Taxonomy" id="2981993"/>
    <lineage>
        <taxon>Bacteria</taxon>
        <taxon>Pseudomonadati</taxon>
        <taxon>Bacteroidota</taxon>
        <taxon>Saprospiria</taxon>
        <taxon>Saprospirales</taxon>
        <taxon>Saprospiraceae</taxon>
        <taxon>Candidatus Defluviibacterium</taxon>
    </lineage>
</organism>
<sequence length="548" mass="60479">MLQDYNNFKIFHDNANRIIEIQKAECSYTKYSYDKDGNRINKLIKVIQPALEVNNTSCGLNNGSIEAFTPPGENYSYKWSTGSTQAKIINLAPGKYQLTITDLNNSNNYSCSKEFEMPSSTNPILEAKITPLGSITFCEGDTLKLKASYQLFNEYNWYRNGILVQNGIDSIYKATVGGTYWVEILNSSCSKVSPTIVLSTLSKPSPIVVPVRNPTICQSDTITLSSSMSGTSYKWNTNQSTKSIIVSTAGKYKLTITDANGCIGISPELEVKVNPLPQFTISSSINPPIFCERDSTLLTPSVNGTKYQWNTNQSTKSIYAKTTGKYNLTLTDNNQCSNTSSIDVVVNKLPKVKANSSVSELCLGQNLTLFGSGANTYFWNMGVVNNIPFKSNNSQRYVVVGTDLNGCQDTSSIYIIVNEPPVILTATSHNIKCYGMNDGEIHMLADRGQPPYQYSINGVNYQSSPDFLNLASGNYNISVRDGKGCLSQITQVQIFEYVTELKSSTSKFDVKCNGRNDGQFTIQPTGGTPPYYYSLTMVYILKIIVITI</sequence>
<protein>
    <submittedName>
        <fullName evidence="1">SprB repeat-containing protein</fullName>
    </submittedName>
</protein>
<dbReference type="AlphaFoldDB" id="A0A9D7S516"/>
<proteinExistence type="predicted"/>
<dbReference type="EMBL" id="JADKFW010000003">
    <property type="protein sequence ID" value="MBK9715980.1"/>
    <property type="molecule type" value="Genomic_DNA"/>
</dbReference>
<comment type="caution">
    <text evidence="1">The sequence shown here is derived from an EMBL/GenBank/DDBJ whole genome shotgun (WGS) entry which is preliminary data.</text>
</comment>
<evidence type="ECO:0000313" key="1">
    <source>
        <dbReference type="EMBL" id="MBK9715980.1"/>
    </source>
</evidence>
<gene>
    <name evidence="1" type="ORF">IPO85_00325</name>
</gene>
<dbReference type="Pfam" id="PF13573">
    <property type="entry name" value="SprB"/>
    <property type="match status" value="2"/>
</dbReference>
<accession>A0A9D7S516</accession>